<dbReference type="CDD" id="cd01767">
    <property type="entry name" value="UBX"/>
    <property type="match status" value="1"/>
</dbReference>
<feature type="region of interest" description="Disordered" evidence="1">
    <location>
        <begin position="421"/>
        <end position="484"/>
    </location>
</feature>
<evidence type="ECO:0000313" key="4">
    <source>
        <dbReference type="EMBL" id="KAK3394100.1"/>
    </source>
</evidence>
<dbReference type="SUPFAM" id="SSF54236">
    <property type="entry name" value="Ubiquitin-like"/>
    <property type="match status" value="1"/>
</dbReference>
<dbReference type="Pfam" id="PF00789">
    <property type="entry name" value="UBX"/>
    <property type="match status" value="1"/>
</dbReference>
<keyword evidence="5" id="KW-1185">Reference proteome</keyword>
<feature type="compositionally biased region" description="Basic and acidic residues" evidence="1">
    <location>
        <begin position="257"/>
        <end position="271"/>
    </location>
</feature>
<dbReference type="InterPro" id="IPR029071">
    <property type="entry name" value="Ubiquitin-like_domsf"/>
</dbReference>
<keyword evidence="2" id="KW-0812">Transmembrane</keyword>
<keyword evidence="2" id="KW-0472">Membrane</keyword>
<dbReference type="AlphaFoldDB" id="A0AAE0P6A9"/>
<protein>
    <recommendedName>
        <fullName evidence="3">UBX domain-containing protein</fullName>
    </recommendedName>
</protein>
<feature type="compositionally biased region" description="Low complexity" evidence="1">
    <location>
        <begin position="112"/>
        <end position="133"/>
    </location>
</feature>
<feature type="compositionally biased region" description="Low complexity" evidence="1">
    <location>
        <begin position="144"/>
        <end position="158"/>
    </location>
</feature>
<evidence type="ECO:0000313" key="5">
    <source>
        <dbReference type="Proteomes" id="UP001285441"/>
    </source>
</evidence>
<dbReference type="PROSITE" id="PS50033">
    <property type="entry name" value="UBX"/>
    <property type="match status" value="1"/>
</dbReference>
<dbReference type="Pfam" id="PF23187">
    <property type="entry name" value="UBX7_N"/>
    <property type="match status" value="1"/>
</dbReference>
<accession>A0AAE0P6A9</accession>
<feature type="transmembrane region" description="Helical" evidence="2">
    <location>
        <begin position="394"/>
        <end position="417"/>
    </location>
</feature>
<feature type="region of interest" description="Disordered" evidence="1">
    <location>
        <begin position="250"/>
        <end position="286"/>
    </location>
</feature>
<evidence type="ECO:0000256" key="1">
    <source>
        <dbReference type="SAM" id="MobiDB-lite"/>
    </source>
</evidence>
<feature type="compositionally biased region" description="Basic and acidic residues" evidence="1">
    <location>
        <begin position="189"/>
        <end position="210"/>
    </location>
</feature>
<organism evidence="4 5">
    <name type="scientific">Podospora didyma</name>
    <dbReference type="NCBI Taxonomy" id="330526"/>
    <lineage>
        <taxon>Eukaryota</taxon>
        <taxon>Fungi</taxon>
        <taxon>Dikarya</taxon>
        <taxon>Ascomycota</taxon>
        <taxon>Pezizomycotina</taxon>
        <taxon>Sordariomycetes</taxon>
        <taxon>Sordariomycetidae</taxon>
        <taxon>Sordariales</taxon>
        <taxon>Podosporaceae</taxon>
        <taxon>Podospora</taxon>
    </lineage>
</organism>
<feature type="compositionally biased region" description="Polar residues" evidence="1">
    <location>
        <begin position="462"/>
        <end position="472"/>
    </location>
</feature>
<dbReference type="PANTHER" id="PTHR46424">
    <property type="entry name" value="UBX DOMAIN-CONTAINING PROTEIN 4"/>
    <property type="match status" value="1"/>
</dbReference>
<dbReference type="GO" id="GO:0005783">
    <property type="term" value="C:endoplasmic reticulum"/>
    <property type="evidence" value="ECO:0007669"/>
    <property type="project" value="TreeGrafter"/>
</dbReference>
<dbReference type="InterPro" id="IPR001012">
    <property type="entry name" value="UBX_dom"/>
</dbReference>
<dbReference type="Proteomes" id="UP001285441">
    <property type="component" value="Unassembled WGS sequence"/>
</dbReference>
<evidence type="ECO:0000256" key="2">
    <source>
        <dbReference type="SAM" id="Phobius"/>
    </source>
</evidence>
<feature type="region of interest" description="Disordered" evidence="1">
    <location>
        <begin position="112"/>
        <end position="218"/>
    </location>
</feature>
<name>A0AAE0P6A9_9PEZI</name>
<comment type="caution">
    <text evidence="4">The sequence shown here is derived from an EMBL/GenBank/DDBJ whole genome shotgun (WGS) entry which is preliminary data.</text>
</comment>
<gene>
    <name evidence="4" type="ORF">B0H63DRAFT_459975</name>
</gene>
<dbReference type="GO" id="GO:0036503">
    <property type="term" value="P:ERAD pathway"/>
    <property type="evidence" value="ECO:0007669"/>
    <property type="project" value="TreeGrafter"/>
</dbReference>
<feature type="compositionally biased region" description="Polar residues" evidence="1">
    <location>
        <begin position="275"/>
        <end position="286"/>
    </location>
</feature>
<dbReference type="SMART" id="SM00166">
    <property type="entry name" value="UBX"/>
    <property type="match status" value="1"/>
</dbReference>
<feature type="compositionally biased region" description="Polar residues" evidence="1">
    <location>
        <begin position="159"/>
        <end position="168"/>
    </location>
</feature>
<dbReference type="EMBL" id="JAULSW010000001">
    <property type="protein sequence ID" value="KAK3394100.1"/>
    <property type="molecule type" value="Genomic_DNA"/>
</dbReference>
<evidence type="ECO:0000259" key="3">
    <source>
        <dbReference type="PROSITE" id="PS50033"/>
    </source>
</evidence>
<proteinExistence type="predicted"/>
<dbReference type="Gene3D" id="3.10.20.90">
    <property type="entry name" value="Phosphatidylinositol 3-kinase Catalytic Subunit, Chain A, domain 1"/>
    <property type="match status" value="1"/>
</dbReference>
<dbReference type="PANTHER" id="PTHR46424:SF1">
    <property type="entry name" value="UBX DOMAIN-CONTAINING PROTEIN 4"/>
    <property type="match status" value="1"/>
</dbReference>
<reference evidence="4" key="2">
    <citation type="submission" date="2023-06" db="EMBL/GenBank/DDBJ databases">
        <authorList>
            <consortium name="Lawrence Berkeley National Laboratory"/>
            <person name="Haridas S."/>
            <person name="Hensen N."/>
            <person name="Bonometti L."/>
            <person name="Westerberg I."/>
            <person name="Brannstrom I.O."/>
            <person name="Guillou S."/>
            <person name="Cros-Aarteil S."/>
            <person name="Calhoun S."/>
            <person name="Kuo A."/>
            <person name="Mondo S."/>
            <person name="Pangilinan J."/>
            <person name="Riley R."/>
            <person name="LaButti K."/>
            <person name="Andreopoulos B."/>
            <person name="Lipzen A."/>
            <person name="Chen C."/>
            <person name="Yanf M."/>
            <person name="Daum C."/>
            <person name="Ng V."/>
            <person name="Clum A."/>
            <person name="Steindorff A."/>
            <person name="Ohm R."/>
            <person name="Martin F."/>
            <person name="Silar P."/>
            <person name="Natvig D."/>
            <person name="Lalanne C."/>
            <person name="Gautier V."/>
            <person name="Ament-velasquez S.L."/>
            <person name="Kruys A."/>
            <person name="Hutchinson M.I."/>
            <person name="Powell A.J."/>
            <person name="Barry K."/>
            <person name="Miller A.N."/>
            <person name="Grigoriev I.V."/>
            <person name="Debuchy R."/>
            <person name="Gladieux P."/>
            <person name="Thoren M.H."/>
            <person name="Johannesson H."/>
        </authorList>
    </citation>
    <scope>NUCLEOTIDE SEQUENCE</scope>
    <source>
        <strain evidence="4">CBS 232.78</strain>
    </source>
</reference>
<feature type="domain" description="UBX" evidence="3">
    <location>
        <begin position="287"/>
        <end position="368"/>
    </location>
</feature>
<sequence length="484" mass="53163">MAFFQGTLVDGIALALQQSRSIVCFVTDGRAEAQQWENEYLMVDDVVSLLRNEAVTLRLEAGSVEEGQLKSFYPIPKTPVVIVIKNAELKEYIASGVSEDDFLRRLRGALQPAPAAPGQAPAPGAQQPAARQPEPVVETPAPVQSQPNSESNSSGSGQATPPESNETEVQAPLSEREREKAAQIAALQRQREEALAKQQSAEKGKGREEAPAPEVNAQSKHVELLKKKQREARDERQRILKAIEDDKVARRAQQAQREAERKKAKEAEKEISAPIASTSKVLPTTSRPSENCALQVRLFDGSTIRNRFPSSKTLKDVRQWVDEAREDGKDPYTFKILLTPLPSKAIDITEEQESLQALGLTPSSTLILVHVKKYAAAYNNDDQGQPHGNFFSQLIAYILAIVNGFFGVIFSFFSTLLSTGGPPAPHAASTNNPGRAEASGRDGSRRGGVSHRNQGDDRRNDTQFYNGNSTNFEPRRDDDNDDEE</sequence>
<reference evidence="4" key="1">
    <citation type="journal article" date="2023" name="Mol. Phylogenet. Evol.">
        <title>Genome-scale phylogeny and comparative genomics of the fungal order Sordariales.</title>
        <authorList>
            <person name="Hensen N."/>
            <person name="Bonometti L."/>
            <person name="Westerberg I."/>
            <person name="Brannstrom I.O."/>
            <person name="Guillou S."/>
            <person name="Cros-Aarteil S."/>
            <person name="Calhoun S."/>
            <person name="Haridas S."/>
            <person name="Kuo A."/>
            <person name="Mondo S."/>
            <person name="Pangilinan J."/>
            <person name="Riley R."/>
            <person name="LaButti K."/>
            <person name="Andreopoulos B."/>
            <person name="Lipzen A."/>
            <person name="Chen C."/>
            <person name="Yan M."/>
            <person name="Daum C."/>
            <person name="Ng V."/>
            <person name="Clum A."/>
            <person name="Steindorff A."/>
            <person name="Ohm R.A."/>
            <person name="Martin F."/>
            <person name="Silar P."/>
            <person name="Natvig D.O."/>
            <person name="Lalanne C."/>
            <person name="Gautier V."/>
            <person name="Ament-Velasquez S.L."/>
            <person name="Kruys A."/>
            <person name="Hutchinson M.I."/>
            <person name="Powell A.J."/>
            <person name="Barry K."/>
            <person name="Miller A.N."/>
            <person name="Grigoriev I.V."/>
            <person name="Debuchy R."/>
            <person name="Gladieux P."/>
            <person name="Hiltunen Thoren M."/>
            <person name="Johannesson H."/>
        </authorList>
    </citation>
    <scope>NUCLEOTIDE SEQUENCE</scope>
    <source>
        <strain evidence="4">CBS 232.78</strain>
    </source>
</reference>
<keyword evidence="2" id="KW-1133">Transmembrane helix</keyword>